<feature type="domain" description="HTH luxR-type" evidence="8">
    <location>
        <begin position="204"/>
        <end position="269"/>
    </location>
</feature>
<feature type="signal peptide" evidence="7">
    <location>
        <begin position="1"/>
        <end position="22"/>
    </location>
</feature>
<evidence type="ECO:0000256" key="7">
    <source>
        <dbReference type="SAM" id="SignalP"/>
    </source>
</evidence>
<dbReference type="GO" id="GO:0032993">
    <property type="term" value="C:protein-DNA complex"/>
    <property type="evidence" value="ECO:0007669"/>
    <property type="project" value="TreeGrafter"/>
</dbReference>
<dbReference type="SMART" id="SM00448">
    <property type="entry name" value="REC"/>
    <property type="match status" value="1"/>
</dbReference>
<keyword evidence="11" id="KW-1185">Reference proteome</keyword>
<dbReference type="Proteomes" id="UP000198406">
    <property type="component" value="Unassembled WGS sequence"/>
</dbReference>
<dbReference type="GO" id="GO:0005829">
    <property type="term" value="C:cytosol"/>
    <property type="evidence" value="ECO:0007669"/>
    <property type="project" value="TreeGrafter"/>
</dbReference>
<evidence type="ECO:0000256" key="4">
    <source>
        <dbReference type="ARBA" id="ARBA00023125"/>
    </source>
</evidence>
<keyword evidence="5" id="KW-0804">Transcription</keyword>
<evidence type="ECO:0000256" key="3">
    <source>
        <dbReference type="ARBA" id="ARBA00023015"/>
    </source>
</evidence>
<dbReference type="InterPro" id="IPR039420">
    <property type="entry name" value="WalR-like"/>
</dbReference>
<dbReference type="SMART" id="SM00421">
    <property type="entry name" value="HTH_LUXR"/>
    <property type="match status" value="1"/>
</dbReference>
<evidence type="ECO:0000256" key="1">
    <source>
        <dbReference type="ARBA" id="ARBA00022553"/>
    </source>
</evidence>
<dbReference type="SUPFAM" id="SSF52172">
    <property type="entry name" value="CheY-like"/>
    <property type="match status" value="1"/>
</dbReference>
<dbReference type="SUPFAM" id="SSF46894">
    <property type="entry name" value="C-terminal effector domain of the bipartite response regulators"/>
    <property type="match status" value="1"/>
</dbReference>
<dbReference type="CDD" id="cd06170">
    <property type="entry name" value="LuxR_C_like"/>
    <property type="match status" value="1"/>
</dbReference>
<keyword evidence="7" id="KW-0732">Signal</keyword>
<name>A0A1Z5JK58_FISSO</name>
<dbReference type="OrthoDB" id="204659at2759"/>
<feature type="modified residue" description="4-aspartylphosphate" evidence="6">
    <location>
        <position position="97"/>
    </location>
</feature>
<accession>A0A1Z5JK58</accession>
<dbReference type="GO" id="GO:0000976">
    <property type="term" value="F:transcription cis-regulatory region binding"/>
    <property type="evidence" value="ECO:0007669"/>
    <property type="project" value="TreeGrafter"/>
</dbReference>
<evidence type="ECO:0000256" key="5">
    <source>
        <dbReference type="ARBA" id="ARBA00023163"/>
    </source>
</evidence>
<protein>
    <submittedName>
        <fullName evidence="10">Two-component system, NarL family, response regulator</fullName>
    </submittedName>
</protein>
<evidence type="ECO:0000256" key="2">
    <source>
        <dbReference type="ARBA" id="ARBA00023012"/>
    </source>
</evidence>
<dbReference type="InParanoid" id="A0A1Z5JK58"/>
<feature type="chain" id="PRO_5012283607" evidence="7">
    <location>
        <begin position="23"/>
        <end position="274"/>
    </location>
</feature>
<keyword evidence="2" id="KW-0902">Two-component regulatory system</keyword>
<dbReference type="AlphaFoldDB" id="A0A1Z5JK58"/>
<reference evidence="10 11" key="1">
    <citation type="journal article" date="2015" name="Plant Cell">
        <title>Oil accumulation by the oleaginous diatom Fistulifera solaris as revealed by the genome and transcriptome.</title>
        <authorList>
            <person name="Tanaka T."/>
            <person name="Maeda Y."/>
            <person name="Veluchamy A."/>
            <person name="Tanaka M."/>
            <person name="Abida H."/>
            <person name="Marechal E."/>
            <person name="Bowler C."/>
            <person name="Muto M."/>
            <person name="Sunaga Y."/>
            <person name="Tanaka M."/>
            <person name="Yoshino T."/>
            <person name="Taniguchi T."/>
            <person name="Fukuda Y."/>
            <person name="Nemoto M."/>
            <person name="Matsumoto M."/>
            <person name="Wong P.S."/>
            <person name="Aburatani S."/>
            <person name="Fujibuchi W."/>
        </authorList>
    </citation>
    <scope>NUCLEOTIDE SEQUENCE [LARGE SCALE GENOMIC DNA]</scope>
    <source>
        <strain evidence="10 11">JPCC DA0580</strain>
    </source>
</reference>
<dbReference type="PANTHER" id="PTHR48111:SF1">
    <property type="entry name" value="TWO-COMPONENT RESPONSE REGULATOR ORR33"/>
    <property type="match status" value="1"/>
</dbReference>
<evidence type="ECO:0000259" key="9">
    <source>
        <dbReference type="PROSITE" id="PS50110"/>
    </source>
</evidence>
<organism evidence="10 11">
    <name type="scientific">Fistulifera solaris</name>
    <name type="common">Oleaginous diatom</name>
    <dbReference type="NCBI Taxonomy" id="1519565"/>
    <lineage>
        <taxon>Eukaryota</taxon>
        <taxon>Sar</taxon>
        <taxon>Stramenopiles</taxon>
        <taxon>Ochrophyta</taxon>
        <taxon>Bacillariophyta</taxon>
        <taxon>Bacillariophyceae</taxon>
        <taxon>Bacillariophycidae</taxon>
        <taxon>Naviculales</taxon>
        <taxon>Naviculaceae</taxon>
        <taxon>Fistulifera</taxon>
    </lineage>
</organism>
<dbReference type="Gene3D" id="3.40.50.2300">
    <property type="match status" value="1"/>
</dbReference>
<keyword evidence="4" id="KW-0238">DNA-binding</keyword>
<evidence type="ECO:0000259" key="8">
    <source>
        <dbReference type="PROSITE" id="PS50043"/>
    </source>
</evidence>
<dbReference type="PROSITE" id="PS50110">
    <property type="entry name" value="RESPONSE_REGULATORY"/>
    <property type="match status" value="1"/>
</dbReference>
<keyword evidence="1 6" id="KW-0597">Phosphoprotein</keyword>
<dbReference type="Gene3D" id="1.10.10.10">
    <property type="entry name" value="Winged helix-like DNA-binding domain superfamily/Winged helix DNA-binding domain"/>
    <property type="match status" value="1"/>
</dbReference>
<dbReference type="InterPro" id="IPR016032">
    <property type="entry name" value="Sig_transdc_resp-reg_C-effctor"/>
</dbReference>
<gene>
    <name evidence="10" type="ORF">FisN_11Hh148</name>
</gene>
<feature type="domain" description="Response regulatory" evidence="9">
    <location>
        <begin position="48"/>
        <end position="165"/>
    </location>
</feature>
<dbReference type="GO" id="GO:0000156">
    <property type="term" value="F:phosphorelay response regulator activity"/>
    <property type="evidence" value="ECO:0007669"/>
    <property type="project" value="TreeGrafter"/>
</dbReference>
<sequence length="274" mass="30573">MLILRCCCCCCFITFFLPVSNSFLPQTQTLSFPLQASSTNEAWRSTKWLVLVDDEASIRQAVGRLLHEKGYQVTACASGESALQRMGEQVPDVIVSDVRMPGGMDGLELLQKIRQDERLVTVPVILLTAKGQTQDRIAGYEAACDAYLTKPFDPDELVSLVDAVLQRQDDAATTVSLEELQKDLLEIKQLLLERGGGGVGNGWVQATQVFLAPDERQVLEYLCQGLKNKEIAERVFLSTRRVEQLMTSMFRKTQTKNRTELVRWAVSTGTVQLP</sequence>
<dbReference type="InterPro" id="IPR036388">
    <property type="entry name" value="WH-like_DNA-bd_sf"/>
</dbReference>
<dbReference type="InterPro" id="IPR011006">
    <property type="entry name" value="CheY-like_superfamily"/>
</dbReference>
<dbReference type="InterPro" id="IPR001789">
    <property type="entry name" value="Sig_transdc_resp-reg_receiver"/>
</dbReference>
<dbReference type="EMBL" id="BDSP01000080">
    <property type="protein sequence ID" value="GAX14393.1"/>
    <property type="molecule type" value="Genomic_DNA"/>
</dbReference>
<evidence type="ECO:0000313" key="10">
    <source>
        <dbReference type="EMBL" id="GAX14393.1"/>
    </source>
</evidence>
<dbReference type="Pfam" id="PF00196">
    <property type="entry name" value="GerE"/>
    <property type="match status" value="1"/>
</dbReference>
<evidence type="ECO:0000256" key="6">
    <source>
        <dbReference type="PROSITE-ProRule" id="PRU00169"/>
    </source>
</evidence>
<proteinExistence type="predicted"/>
<keyword evidence="3" id="KW-0805">Transcription regulation</keyword>
<comment type="caution">
    <text evidence="10">The sequence shown here is derived from an EMBL/GenBank/DDBJ whole genome shotgun (WGS) entry which is preliminary data.</text>
</comment>
<dbReference type="PROSITE" id="PS50043">
    <property type="entry name" value="HTH_LUXR_2"/>
    <property type="match status" value="1"/>
</dbReference>
<dbReference type="GO" id="GO:0006355">
    <property type="term" value="P:regulation of DNA-templated transcription"/>
    <property type="evidence" value="ECO:0007669"/>
    <property type="project" value="InterPro"/>
</dbReference>
<dbReference type="Pfam" id="PF00072">
    <property type="entry name" value="Response_reg"/>
    <property type="match status" value="1"/>
</dbReference>
<dbReference type="PANTHER" id="PTHR48111">
    <property type="entry name" value="REGULATOR OF RPOS"/>
    <property type="match status" value="1"/>
</dbReference>
<evidence type="ECO:0000313" key="11">
    <source>
        <dbReference type="Proteomes" id="UP000198406"/>
    </source>
</evidence>
<dbReference type="InterPro" id="IPR000792">
    <property type="entry name" value="Tscrpt_reg_LuxR_C"/>
</dbReference>